<dbReference type="Proteomes" id="UP000032250">
    <property type="component" value="Unassembled WGS sequence"/>
</dbReference>
<proteinExistence type="predicted"/>
<name>A0A0D1C0U0_CLOBO</name>
<dbReference type="EMBL" id="JXSU01000007">
    <property type="protein sequence ID" value="KIS24646.1"/>
    <property type="molecule type" value="Genomic_DNA"/>
</dbReference>
<protein>
    <submittedName>
        <fullName evidence="1">Uncharacterized protein</fullName>
    </submittedName>
</protein>
<dbReference type="AlphaFoldDB" id="A0A0D1C0U0"/>
<dbReference type="RefSeq" id="WP_003484143.1">
    <property type="nucleotide sequence ID" value="NZ_JXSU01000007.1"/>
</dbReference>
<accession>A0A0D1C0U0</accession>
<gene>
    <name evidence="1" type="ORF">N495_14065</name>
</gene>
<evidence type="ECO:0000313" key="1">
    <source>
        <dbReference type="EMBL" id="KIS24646.1"/>
    </source>
</evidence>
<dbReference type="InterPro" id="IPR036322">
    <property type="entry name" value="WD40_repeat_dom_sf"/>
</dbReference>
<reference evidence="1 2" key="1">
    <citation type="submission" date="2014-06" db="EMBL/GenBank/DDBJ databases">
        <title>Genome characterization of distinct group I Clostridium botulinum lineages.</title>
        <authorList>
            <person name="Giordani F."/>
            <person name="Anselmo A."/>
            <person name="Fillo S."/>
            <person name="Palozzi A.M."/>
            <person name="Fortunato A."/>
            <person name="Gentile B."/>
            <person name="Ciammaruconi A."/>
            <person name="Anniballi F."/>
            <person name="De Medici D."/>
            <person name="Lista F."/>
        </authorList>
    </citation>
    <scope>NUCLEOTIDE SEQUENCE [LARGE SCALE GENOMIC DNA]</scope>
    <source>
        <strain evidence="1 2">B2 450</strain>
    </source>
</reference>
<dbReference type="HOGENOM" id="CLU_668508_0_0_9"/>
<dbReference type="InterPro" id="IPR015943">
    <property type="entry name" value="WD40/YVTN_repeat-like_dom_sf"/>
</dbReference>
<evidence type="ECO:0000313" key="2">
    <source>
        <dbReference type="Proteomes" id="UP000032250"/>
    </source>
</evidence>
<organism evidence="1 2">
    <name type="scientific">Clostridium botulinum B2 450</name>
    <dbReference type="NCBI Taxonomy" id="1379739"/>
    <lineage>
        <taxon>Bacteria</taxon>
        <taxon>Bacillati</taxon>
        <taxon>Bacillota</taxon>
        <taxon>Clostridia</taxon>
        <taxon>Eubacteriales</taxon>
        <taxon>Clostridiaceae</taxon>
        <taxon>Clostridium</taxon>
    </lineage>
</organism>
<dbReference type="SUPFAM" id="SSF50978">
    <property type="entry name" value="WD40 repeat-like"/>
    <property type="match status" value="1"/>
</dbReference>
<dbReference type="OrthoDB" id="1704491at2"/>
<comment type="caution">
    <text evidence="1">The sequence shown here is derived from an EMBL/GenBank/DDBJ whole genome shotgun (WGS) entry which is preliminary data.</text>
</comment>
<dbReference type="Gene3D" id="2.130.10.10">
    <property type="entry name" value="YVTN repeat-like/Quinoprotein amine dehydrogenase"/>
    <property type="match status" value="1"/>
</dbReference>
<dbReference type="PATRIC" id="fig|1379739.3.peg.3206"/>
<sequence>MKINLSVDEKEFKSQVKDLREKLNECQRDGILDDRFKEQLNKLLKIEEELLTDLIPYYRVYANDIQKTSMRINPIKQLGAFSFDSFLQTILRINKNLFITSSIDRKVQFFYIDIVDDFSDHKQIEVEWSPPIKEIKETISFIYKLNDKEILLLGVRGGCYLLSSDNFDKLPNVNEEIKVKRIQANYDFNGFGRCLAIRDGLFVVENGDEKLNLFEIIKESDKYSLFFYKYIYSTIPDWTTLEKINEDYFVVGTKTGKLYFIKYENREFIVIEKIDFLNDEIRQIRFLEDENGNKNFIIVAGNKGQLKIFSLYEDSKNIKIELNDLKGNLFDIRSKKGTAVVLSEDGIIYLLEENFGNWYLNEDATIKDIFFTNVFKLDVSKYLLMDIEGKLNLLYIDRIDTPKDLWNLPLY</sequence>